<evidence type="ECO:0008006" key="5">
    <source>
        <dbReference type="Google" id="ProtNLM"/>
    </source>
</evidence>
<keyword evidence="1" id="KW-0472">Membrane</keyword>
<dbReference type="AlphaFoldDB" id="A0A0R0BWT4"/>
<keyword evidence="4" id="KW-1185">Reference proteome</keyword>
<feature type="chain" id="PRO_5006393145" description="DUF3999 domain-containing protein" evidence="2">
    <location>
        <begin position="18"/>
        <end position="461"/>
    </location>
</feature>
<dbReference type="RefSeq" id="WP_057630821.1">
    <property type="nucleotide sequence ID" value="NZ_LDJJ01000101.1"/>
</dbReference>
<gene>
    <name evidence="3" type="ORF">ABB27_18835</name>
</gene>
<comment type="caution">
    <text evidence="3">The sequence shown here is derived from an EMBL/GenBank/DDBJ whole genome shotgun (WGS) entry which is preliminary data.</text>
</comment>
<evidence type="ECO:0000256" key="1">
    <source>
        <dbReference type="SAM" id="Phobius"/>
    </source>
</evidence>
<name>A0A0R0BWT4_9GAMM</name>
<sequence length="461" mass="49349">MIKRLLVAALLPFSACAADDFARQWPLQLSQPDAGAYRVPLDADVYAAVHWRDLRDVRVIDADGKPVASAVYAAATPLGGAVRTAALRWFALPAASAGGDDDLSVVVERDTAGKVVSIRNLVGTAPAAAAADPVWLIDLGDEAGKLHKLLVDWSDTAATLDLGYRLEGSDDLRGWQVLDPQVRLVQLRNQGNALRNNSIRVESGLRYLRLVPLQRSGAPPLQGLRGEFADAVEAGDWQWQELQAAAGGNGKDGYLYRLQGRFPVQRLDVLMPANSAVSWTVSSRDEDRAKGADGEPVWQTLTTGWNAWNLTQAGRQQRSAPLETSGIIDDRQWRLQAEPGAVPAAAPVLRLGYRPGSVVFLAQGKAPYLLVAGSADEGKAQAALEPMLAALRTHNGAQWQPAAASLGAGAQRAGDAAYQQPEAPRDWKNMVLWLVLVLGAAAVAGFAFSLIRSSRAEKSKP</sequence>
<dbReference type="EMBL" id="LDJJ01000101">
    <property type="protein sequence ID" value="KRG61691.1"/>
    <property type="molecule type" value="Genomic_DNA"/>
</dbReference>
<organism evidence="3 4">
    <name type="scientific">Stenotrophomonas terrae</name>
    <dbReference type="NCBI Taxonomy" id="405446"/>
    <lineage>
        <taxon>Bacteria</taxon>
        <taxon>Pseudomonadati</taxon>
        <taxon>Pseudomonadota</taxon>
        <taxon>Gammaproteobacteria</taxon>
        <taxon>Lysobacterales</taxon>
        <taxon>Lysobacteraceae</taxon>
        <taxon>Stenotrophomonas</taxon>
    </lineage>
</organism>
<dbReference type="InterPro" id="IPR025060">
    <property type="entry name" value="DUF3999"/>
</dbReference>
<proteinExistence type="predicted"/>
<dbReference type="PATRIC" id="fig|405446.3.peg.152"/>
<evidence type="ECO:0000313" key="4">
    <source>
        <dbReference type="Proteomes" id="UP000051863"/>
    </source>
</evidence>
<accession>A0A0R0BWT4</accession>
<dbReference type="Pfam" id="PF13163">
    <property type="entry name" value="DUF3999"/>
    <property type="match status" value="1"/>
</dbReference>
<evidence type="ECO:0000313" key="3">
    <source>
        <dbReference type="EMBL" id="KRG61691.1"/>
    </source>
</evidence>
<evidence type="ECO:0000256" key="2">
    <source>
        <dbReference type="SAM" id="SignalP"/>
    </source>
</evidence>
<feature type="signal peptide" evidence="2">
    <location>
        <begin position="1"/>
        <end position="17"/>
    </location>
</feature>
<keyword evidence="2" id="KW-0732">Signal</keyword>
<dbReference type="OrthoDB" id="5405606at2"/>
<keyword evidence="1" id="KW-0812">Transmembrane</keyword>
<feature type="transmembrane region" description="Helical" evidence="1">
    <location>
        <begin position="430"/>
        <end position="451"/>
    </location>
</feature>
<keyword evidence="1" id="KW-1133">Transmembrane helix</keyword>
<protein>
    <recommendedName>
        <fullName evidence="5">DUF3999 domain-containing protein</fullName>
    </recommendedName>
</protein>
<dbReference type="Proteomes" id="UP000051863">
    <property type="component" value="Unassembled WGS sequence"/>
</dbReference>
<reference evidence="3 4" key="1">
    <citation type="submission" date="2015-05" db="EMBL/GenBank/DDBJ databases">
        <title>Genome sequencing and analysis of members of genus Stenotrophomonas.</title>
        <authorList>
            <person name="Patil P.P."/>
            <person name="Midha S."/>
            <person name="Patil P.B."/>
        </authorList>
    </citation>
    <scope>NUCLEOTIDE SEQUENCE [LARGE SCALE GENOMIC DNA]</scope>
    <source>
        <strain evidence="3 4">DSM 18941</strain>
    </source>
</reference>